<dbReference type="PANTHER" id="PTHR44086:SF10">
    <property type="entry name" value="THIOSULFATE SULFURTRANSFERASE_RHODANESE-LIKE DOMAIN-CONTAINING PROTEIN 3"/>
    <property type="match status" value="1"/>
</dbReference>
<reference evidence="2 3" key="1">
    <citation type="submission" date="2018-09" db="EMBL/GenBank/DDBJ databases">
        <title>Genomic Encyclopedia of Archaeal and Bacterial Type Strains, Phase II (KMG-II): from individual species to whole genera.</title>
        <authorList>
            <person name="Goeker M."/>
        </authorList>
    </citation>
    <scope>NUCLEOTIDE SEQUENCE [LARGE SCALE GENOMIC DNA]</scope>
    <source>
        <strain evidence="2 3">DSM 21950</strain>
    </source>
</reference>
<evidence type="ECO:0000313" key="2">
    <source>
        <dbReference type="EMBL" id="RKD94603.1"/>
    </source>
</evidence>
<feature type="domain" description="Rhodanese" evidence="1">
    <location>
        <begin position="68"/>
        <end position="167"/>
    </location>
</feature>
<proteinExistence type="predicted"/>
<gene>
    <name evidence="2" type="ORF">BXY64_4191</name>
</gene>
<dbReference type="Gene3D" id="3.40.250.10">
    <property type="entry name" value="Rhodanese-like domain"/>
    <property type="match status" value="1"/>
</dbReference>
<dbReference type="SUPFAM" id="SSF52821">
    <property type="entry name" value="Rhodanese/Cell cycle control phosphatase"/>
    <property type="match status" value="1"/>
</dbReference>
<dbReference type="GO" id="GO:0004792">
    <property type="term" value="F:thiosulfate-cyanide sulfurtransferase activity"/>
    <property type="evidence" value="ECO:0007669"/>
    <property type="project" value="TreeGrafter"/>
</dbReference>
<dbReference type="InterPro" id="IPR036873">
    <property type="entry name" value="Rhodanese-like_dom_sf"/>
</dbReference>
<accession>A0A419WGP4</accession>
<organism evidence="2 3">
    <name type="scientific">Marinifilum flexuosum</name>
    <dbReference type="NCBI Taxonomy" id="1117708"/>
    <lineage>
        <taxon>Bacteria</taxon>
        <taxon>Pseudomonadati</taxon>
        <taxon>Bacteroidota</taxon>
        <taxon>Bacteroidia</taxon>
        <taxon>Marinilabiliales</taxon>
        <taxon>Marinifilaceae</taxon>
    </lineage>
</organism>
<dbReference type="OrthoDB" id="1450994at2"/>
<dbReference type="SMART" id="SM00450">
    <property type="entry name" value="RHOD"/>
    <property type="match status" value="1"/>
</dbReference>
<keyword evidence="3" id="KW-1185">Reference proteome</keyword>
<protein>
    <submittedName>
        <fullName evidence="2">Rhodanese-related sulfurtransferase</fullName>
    </submittedName>
</protein>
<dbReference type="PROSITE" id="PS50206">
    <property type="entry name" value="RHODANESE_3"/>
    <property type="match status" value="1"/>
</dbReference>
<dbReference type="AlphaFoldDB" id="A0A419WGP4"/>
<evidence type="ECO:0000259" key="1">
    <source>
        <dbReference type="PROSITE" id="PS50206"/>
    </source>
</evidence>
<dbReference type="InterPro" id="IPR001763">
    <property type="entry name" value="Rhodanese-like_dom"/>
</dbReference>
<name>A0A419WGP4_9BACT</name>
<dbReference type="CDD" id="cd00158">
    <property type="entry name" value="RHOD"/>
    <property type="match status" value="1"/>
</dbReference>
<sequence length="188" mass="21097">MLQFLNLNIESMKTIKAFFFICLIALVGCNSDSNGPVKSYESVDEMVADIRKNVTEISVSDFHSLMNGEDPYVLLDVRLPKEHDKGYIPGSVSIPRGVLEFRIGSEKVWDEEGLYVPEKEELLILYCKKSNRSPLAALRLQQLGYKNVKVISGGWHGWHEAYPEISEDNIEEGGMEYAASEEEDSGGC</sequence>
<comment type="caution">
    <text evidence="2">The sequence shown here is derived from an EMBL/GenBank/DDBJ whole genome shotgun (WGS) entry which is preliminary data.</text>
</comment>
<keyword evidence="2" id="KW-0808">Transferase</keyword>
<dbReference type="PANTHER" id="PTHR44086">
    <property type="entry name" value="THIOSULFATE SULFURTRANSFERASE RDL2, MITOCHONDRIAL-RELATED"/>
    <property type="match status" value="1"/>
</dbReference>
<dbReference type="EMBL" id="RAPQ01000014">
    <property type="protein sequence ID" value="RKD94603.1"/>
    <property type="molecule type" value="Genomic_DNA"/>
</dbReference>
<evidence type="ECO:0000313" key="3">
    <source>
        <dbReference type="Proteomes" id="UP000284531"/>
    </source>
</evidence>
<dbReference type="Proteomes" id="UP000284531">
    <property type="component" value="Unassembled WGS sequence"/>
</dbReference>
<dbReference type="Pfam" id="PF00581">
    <property type="entry name" value="Rhodanese"/>
    <property type="match status" value="1"/>
</dbReference>